<accession>A0AAW1NSK2</accession>
<organism evidence="1 2">
    <name type="scientific">Symbiochloris irregularis</name>
    <dbReference type="NCBI Taxonomy" id="706552"/>
    <lineage>
        <taxon>Eukaryota</taxon>
        <taxon>Viridiplantae</taxon>
        <taxon>Chlorophyta</taxon>
        <taxon>core chlorophytes</taxon>
        <taxon>Trebouxiophyceae</taxon>
        <taxon>Trebouxiales</taxon>
        <taxon>Trebouxiaceae</taxon>
        <taxon>Symbiochloris</taxon>
    </lineage>
</organism>
<reference evidence="1 2" key="1">
    <citation type="journal article" date="2024" name="Nat. Commun.">
        <title>Phylogenomics reveals the evolutionary origins of lichenization in chlorophyte algae.</title>
        <authorList>
            <person name="Puginier C."/>
            <person name="Libourel C."/>
            <person name="Otte J."/>
            <person name="Skaloud P."/>
            <person name="Haon M."/>
            <person name="Grisel S."/>
            <person name="Petersen M."/>
            <person name="Berrin J.G."/>
            <person name="Delaux P.M."/>
            <person name="Dal Grande F."/>
            <person name="Keller J."/>
        </authorList>
    </citation>
    <scope>NUCLEOTIDE SEQUENCE [LARGE SCALE GENOMIC DNA]</scope>
    <source>
        <strain evidence="1 2">SAG 2036</strain>
    </source>
</reference>
<dbReference type="Proteomes" id="UP001465755">
    <property type="component" value="Unassembled WGS sequence"/>
</dbReference>
<protein>
    <submittedName>
        <fullName evidence="1">Uncharacterized protein</fullName>
    </submittedName>
</protein>
<evidence type="ECO:0000313" key="2">
    <source>
        <dbReference type="Proteomes" id="UP001465755"/>
    </source>
</evidence>
<gene>
    <name evidence="1" type="ORF">WJX73_010307</name>
</gene>
<keyword evidence="2" id="KW-1185">Reference proteome</keyword>
<dbReference type="EMBL" id="JALJOQ010000188">
    <property type="protein sequence ID" value="KAK9790748.1"/>
    <property type="molecule type" value="Genomic_DNA"/>
</dbReference>
<evidence type="ECO:0000313" key="1">
    <source>
        <dbReference type="EMBL" id="KAK9790748.1"/>
    </source>
</evidence>
<proteinExistence type="predicted"/>
<sequence length="79" mass="8706">MNDILESLKTASPFLPAQFVAETALKILEVFLAGDDPILDLAADLCQFTNDLLESESSELDNLKKLQKRLDVVDKALEA</sequence>
<comment type="caution">
    <text evidence="1">The sequence shown here is derived from an EMBL/GenBank/DDBJ whole genome shotgun (WGS) entry which is preliminary data.</text>
</comment>
<dbReference type="AlphaFoldDB" id="A0AAW1NSK2"/>
<name>A0AAW1NSK2_9CHLO</name>